<gene>
    <name evidence="1" type="ORF">SA87_06120</name>
</gene>
<dbReference type="OrthoDB" id="1799385at2"/>
<protein>
    <recommendedName>
        <fullName evidence="3">Spore coat protein F</fullName>
    </recommendedName>
</protein>
<reference evidence="1 2" key="1">
    <citation type="submission" date="2015-09" db="EMBL/GenBank/DDBJ databases">
        <title>Draft genome sequence of Hydrogenibacillus schlegelii DSM 2000.</title>
        <authorList>
            <person name="Hemp J."/>
        </authorList>
    </citation>
    <scope>NUCLEOTIDE SEQUENCE [LARGE SCALE GENOMIC DNA]</scope>
    <source>
        <strain evidence="1 2">MA 48</strain>
    </source>
</reference>
<sequence>MLQPPTIVSTKDLLYLKDILTWQLLTLKQLHHYGQKMKMPALKQLAGQLIEMHRQHAQTLLGHLKTDNAKGVQDFQARLQAMPAQPAGAQAMATRS</sequence>
<dbReference type="AlphaFoldDB" id="A0A179IQX7"/>
<evidence type="ECO:0000313" key="1">
    <source>
        <dbReference type="EMBL" id="OAR05078.1"/>
    </source>
</evidence>
<dbReference type="EMBL" id="JXBB01000005">
    <property type="protein sequence ID" value="OAR05078.1"/>
    <property type="molecule type" value="Genomic_DNA"/>
</dbReference>
<evidence type="ECO:0008006" key="3">
    <source>
        <dbReference type="Google" id="ProtNLM"/>
    </source>
</evidence>
<evidence type="ECO:0000313" key="2">
    <source>
        <dbReference type="Proteomes" id="UP000243024"/>
    </source>
</evidence>
<dbReference type="RefSeq" id="WP_066198844.1">
    <property type="nucleotide sequence ID" value="NZ_CBCSAS010000034.1"/>
</dbReference>
<dbReference type="Proteomes" id="UP000243024">
    <property type="component" value="Unassembled WGS sequence"/>
</dbReference>
<accession>A0A179IQX7</accession>
<dbReference type="STRING" id="1484.SA87_06120"/>
<name>A0A179IQX7_HYDSH</name>
<proteinExistence type="predicted"/>
<organism evidence="1 2">
    <name type="scientific">Hydrogenibacillus schlegelii</name>
    <name type="common">Bacillus schlegelii</name>
    <dbReference type="NCBI Taxonomy" id="1484"/>
    <lineage>
        <taxon>Bacteria</taxon>
        <taxon>Bacillati</taxon>
        <taxon>Bacillota</taxon>
        <taxon>Bacilli</taxon>
        <taxon>Bacillales</taxon>
        <taxon>Bacillales Family X. Incertae Sedis</taxon>
        <taxon>Hydrogenibacillus</taxon>
    </lineage>
</organism>
<keyword evidence="2" id="KW-1185">Reference proteome</keyword>
<comment type="caution">
    <text evidence="1">The sequence shown here is derived from an EMBL/GenBank/DDBJ whole genome shotgun (WGS) entry which is preliminary data.</text>
</comment>